<protein>
    <submittedName>
        <fullName evidence="2">Uncharacterized protein</fullName>
    </submittedName>
</protein>
<feature type="region of interest" description="Disordered" evidence="1">
    <location>
        <begin position="377"/>
        <end position="409"/>
    </location>
</feature>
<name>A0AAV9ZDB9_9AGAR</name>
<evidence type="ECO:0000256" key="1">
    <source>
        <dbReference type="SAM" id="MobiDB-lite"/>
    </source>
</evidence>
<gene>
    <name evidence="2" type="ORF">R3P38DRAFT_2809346</name>
</gene>
<evidence type="ECO:0000313" key="3">
    <source>
        <dbReference type="Proteomes" id="UP001362999"/>
    </source>
</evidence>
<reference evidence="2 3" key="1">
    <citation type="journal article" date="2024" name="J Genomics">
        <title>Draft genome sequencing and assembly of Favolaschia claudopus CIRM-BRFM 2984 isolated from oak limbs.</title>
        <authorList>
            <person name="Navarro D."/>
            <person name="Drula E."/>
            <person name="Chaduli D."/>
            <person name="Cazenave R."/>
            <person name="Ahrendt S."/>
            <person name="Wang J."/>
            <person name="Lipzen A."/>
            <person name="Daum C."/>
            <person name="Barry K."/>
            <person name="Grigoriev I.V."/>
            <person name="Favel A."/>
            <person name="Rosso M.N."/>
            <person name="Martin F."/>
        </authorList>
    </citation>
    <scope>NUCLEOTIDE SEQUENCE [LARGE SCALE GENOMIC DNA]</scope>
    <source>
        <strain evidence="2 3">CIRM-BRFM 2984</strain>
    </source>
</reference>
<organism evidence="2 3">
    <name type="scientific">Favolaschia claudopus</name>
    <dbReference type="NCBI Taxonomy" id="2862362"/>
    <lineage>
        <taxon>Eukaryota</taxon>
        <taxon>Fungi</taxon>
        <taxon>Dikarya</taxon>
        <taxon>Basidiomycota</taxon>
        <taxon>Agaricomycotina</taxon>
        <taxon>Agaricomycetes</taxon>
        <taxon>Agaricomycetidae</taxon>
        <taxon>Agaricales</taxon>
        <taxon>Marasmiineae</taxon>
        <taxon>Mycenaceae</taxon>
        <taxon>Favolaschia</taxon>
    </lineage>
</organism>
<dbReference type="EMBL" id="JAWWNJ010000161">
    <property type="protein sequence ID" value="KAK6978156.1"/>
    <property type="molecule type" value="Genomic_DNA"/>
</dbReference>
<accession>A0AAV9ZDB9</accession>
<sequence length="517" mass="58346">MLNFNIASFRLISPTRYALKPPPVSTSFDFDFNRRSLDFSSWLDSANALVDLYIEDRRLAHLTHSKAVSAYSPLIILTSFASKHSNSDSWFACRCRKWMSLNGWAWVEPLVQFHRSSQQTSMGGLVGRRIAGESLAEFKLRYKLPLIVQWRVSMCRVERRPRRLSSSVDFKRLVRRRLVAGERITRAALLLNFEASKLFMQSGPFVLNGELSSNRPSVLSVSLRFNILSSQGLGSITYKVYHVLILRVLNSAKVGLEVCVGFEARRHTKYKLKIFSKSIEVSVELVGTSLTRFISNGETIVEFNQPPALQFKLQYSSVDYKVLNLIKVRLEVCEGLAKVEGTSSSRLILSYLDGRLHALKVTSMDWRMEDVDGELDESALGLDSGPMPSKTGLDKESIRAESANTTRSRRLQRRTFVANGRTFARSEDLRRRSMAFWRVPSSSSACPLITFTFIPSPPSDDALSPTPLPTPCAAGNKIWPRGKLKVRNGTGKNVHGFATHEIRKRIESWVGDEVEEN</sequence>
<evidence type="ECO:0000313" key="2">
    <source>
        <dbReference type="EMBL" id="KAK6978156.1"/>
    </source>
</evidence>
<dbReference type="Proteomes" id="UP001362999">
    <property type="component" value="Unassembled WGS sequence"/>
</dbReference>
<dbReference type="AlphaFoldDB" id="A0AAV9ZDB9"/>
<comment type="caution">
    <text evidence="2">The sequence shown here is derived from an EMBL/GenBank/DDBJ whole genome shotgun (WGS) entry which is preliminary data.</text>
</comment>
<keyword evidence="3" id="KW-1185">Reference proteome</keyword>
<proteinExistence type="predicted"/>